<dbReference type="Proteomes" id="UP001596060">
    <property type="component" value="Unassembled WGS sequence"/>
</dbReference>
<name>A0ABW0P5I1_9HYPH</name>
<reference evidence="2" key="1">
    <citation type="journal article" date="2019" name="Int. J. Syst. Evol. Microbiol.">
        <title>The Global Catalogue of Microorganisms (GCM) 10K type strain sequencing project: providing services to taxonomists for standard genome sequencing and annotation.</title>
        <authorList>
            <consortium name="The Broad Institute Genomics Platform"/>
            <consortium name="The Broad Institute Genome Sequencing Center for Infectious Disease"/>
            <person name="Wu L."/>
            <person name="Ma J."/>
        </authorList>
    </citation>
    <scope>NUCLEOTIDE SEQUENCE [LARGE SCALE GENOMIC DNA]</scope>
    <source>
        <strain evidence="2">CCUG 43117</strain>
    </source>
</reference>
<dbReference type="Pfam" id="PF10127">
    <property type="entry name" value="RlaP"/>
    <property type="match status" value="1"/>
</dbReference>
<gene>
    <name evidence="1" type="ORF">ACFPN9_20265</name>
</gene>
<proteinExistence type="predicted"/>
<dbReference type="InterPro" id="IPR018775">
    <property type="entry name" value="RlaP"/>
</dbReference>
<dbReference type="RefSeq" id="WP_377817505.1">
    <property type="nucleotide sequence ID" value="NZ_JBHSLU010000063.1"/>
</dbReference>
<dbReference type="EMBL" id="JBHSLU010000063">
    <property type="protein sequence ID" value="MFC5507581.1"/>
    <property type="molecule type" value="Genomic_DNA"/>
</dbReference>
<keyword evidence="2" id="KW-1185">Reference proteome</keyword>
<comment type="caution">
    <text evidence="1">The sequence shown here is derived from an EMBL/GenBank/DDBJ whole genome shotgun (WGS) entry which is preliminary data.</text>
</comment>
<protein>
    <submittedName>
        <fullName evidence="1">DNA polymerase beta superfamily protein</fullName>
    </submittedName>
</protein>
<evidence type="ECO:0000313" key="2">
    <source>
        <dbReference type="Proteomes" id="UP001596060"/>
    </source>
</evidence>
<organism evidence="1 2">
    <name type="scientific">Bosea massiliensis</name>
    <dbReference type="NCBI Taxonomy" id="151419"/>
    <lineage>
        <taxon>Bacteria</taxon>
        <taxon>Pseudomonadati</taxon>
        <taxon>Pseudomonadota</taxon>
        <taxon>Alphaproteobacteria</taxon>
        <taxon>Hyphomicrobiales</taxon>
        <taxon>Boseaceae</taxon>
        <taxon>Bosea</taxon>
    </lineage>
</organism>
<accession>A0ABW0P5I1</accession>
<sequence length="357" mass="39200">MKPHQNAEGPIVGQIMPRNLAKIQFGSHLYGTKTPSSDMDYKSIHVPSARSILLGRPEDVLHFGTKATSADEKTGYWSGTPRANTNTDVDHDSLSLAKFFGMLKDGDMNAIEMLFAPTASIEETSPDWDYIRSPDVRKRLIDRKCSGFVGYCQSQATRYGVRASRVESLTHLLNAIQTCANSHPLGLQARISDCTQDLQRLLEGNAAVTWTRRHSGQTSDLLHISVCDRLAAVTEKMAQLQDIAEGALRKYGRRSLAASHSGGYDFRALSHAIRVGREALELLTTSEITFPLASADELIAIKAGRIAGPEVLKMLDSILVEVEGASQNSTLAENIDWDFCQATQIRIYAHQISKSGL</sequence>
<evidence type="ECO:0000313" key="1">
    <source>
        <dbReference type="EMBL" id="MFC5507581.1"/>
    </source>
</evidence>